<feature type="region of interest" description="Disordered" evidence="1">
    <location>
        <begin position="9"/>
        <end position="28"/>
    </location>
</feature>
<dbReference type="EMBL" id="LR590464">
    <property type="protein sequence ID" value="VTP75415.1"/>
    <property type="molecule type" value="Genomic_DNA"/>
</dbReference>
<organism evidence="3 4">
    <name type="scientific">Leclercia adecarboxylata</name>
    <dbReference type="NCBI Taxonomy" id="83655"/>
    <lineage>
        <taxon>Bacteria</taxon>
        <taxon>Pseudomonadati</taxon>
        <taxon>Pseudomonadota</taxon>
        <taxon>Gammaproteobacteria</taxon>
        <taxon>Enterobacterales</taxon>
        <taxon>Enterobacteriaceae</taxon>
        <taxon>Leclercia</taxon>
    </lineage>
</organism>
<feature type="compositionally biased region" description="Low complexity" evidence="1">
    <location>
        <begin position="15"/>
        <end position="28"/>
    </location>
</feature>
<dbReference type="Pfam" id="PF19077">
    <property type="entry name" value="Big_13"/>
    <property type="match status" value="1"/>
</dbReference>
<evidence type="ECO:0000259" key="2">
    <source>
        <dbReference type="Pfam" id="PF19077"/>
    </source>
</evidence>
<evidence type="ECO:0000313" key="3">
    <source>
        <dbReference type="EMBL" id="VTP75415.1"/>
    </source>
</evidence>
<dbReference type="Gene3D" id="2.60.40.10">
    <property type="entry name" value="Immunoglobulins"/>
    <property type="match status" value="1"/>
</dbReference>
<dbReference type="AlphaFoldDB" id="A0A4U9IFD2"/>
<reference evidence="3 4" key="1">
    <citation type="submission" date="2019-05" db="EMBL/GenBank/DDBJ databases">
        <authorList>
            <consortium name="Pathogen Informatics"/>
        </authorList>
    </citation>
    <scope>NUCLEOTIDE SEQUENCE [LARGE SCALE GENOMIC DNA]</scope>
    <source>
        <strain evidence="3 4">NCTC13032</strain>
    </source>
</reference>
<accession>A0A4U9IFD2</accession>
<evidence type="ECO:0000256" key="1">
    <source>
        <dbReference type="SAM" id="MobiDB-lite"/>
    </source>
</evidence>
<sequence length="126" mass="12613">MNDNVGSIIGNLLNGQSTDDTTPTLTGTAQPSSTITLYDNNVLLATVTTNSAGVWTWTPTVPLSNGPHAFTATAGNAAGTSAVTPLSSIVVDTVAPGTPQGTFNADGSVLSGTAEAGQHHHPAAER</sequence>
<feature type="domain" description="Bacterial Ig-like" evidence="2">
    <location>
        <begin position="15"/>
        <end position="93"/>
    </location>
</feature>
<name>A0A4U9IFD2_9ENTR</name>
<proteinExistence type="predicted"/>
<gene>
    <name evidence="3" type="ORF">NCTC13032_05622</name>
</gene>
<dbReference type="Proteomes" id="UP000310719">
    <property type="component" value="Chromosome"/>
</dbReference>
<protein>
    <recommendedName>
        <fullName evidence="2">Bacterial Ig-like domain-containing protein</fullName>
    </recommendedName>
</protein>
<evidence type="ECO:0000313" key="4">
    <source>
        <dbReference type="Proteomes" id="UP000310719"/>
    </source>
</evidence>
<dbReference type="InterPro" id="IPR044016">
    <property type="entry name" value="Big_13"/>
</dbReference>
<dbReference type="InterPro" id="IPR013783">
    <property type="entry name" value="Ig-like_fold"/>
</dbReference>